<gene>
    <name evidence="2" type="ORF">P0018C10.8</name>
    <name evidence="3" type="ORF">P0471B04.19</name>
</gene>
<evidence type="ECO:0000313" key="3">
    <source>
        <dbReference type="EMBL" id="BAD81889.1"/>
    </source>
</evidence>
<reference evidence="4" key="3">
    <citation type="journal article" date="2008" name="Nucleic Acids Res.">
        <title>The rice annotation project database (RAP-DB): 2008 update.</title>
        <authorList>
            <consortium name="The rice annotation project (RAP)"/>
        </authorList>
    </citation>
    <scope>GENOME REANNOTATION</scope>
    <source>
        <strain evidence="4">cv. Nipponbare</strain>
    </source>
</reference>
<evidence type="ECO:0000256" key="1">
    <source>
        <dbReference type="SAM" id="MobiDB-lite"/>
    </source>
</evidence>
<protein>
    <submittedName>
        <fullName evidence="3">Uncharacterized protein</fullName>
    </submittedName>
</protein>
<evidence type="ECO:0000313" key="2">
    <source>
        <dbReference type="EMBL" id="BAD81657.1"/>
    </source>
</evidence>
<dbReference type="EMBL" id="AP003261">
    <property type="protein sequence ID" value="BAD81889.1"/>
    <property type="molecule type" value="Genomic_DNA"/>
</dbReference>
<reference evidence="4" key="2">
    <citation type="journal article" date="2005" name="Nature">
        <title>The map-based sequence of the rice genome.</title>
        <authorList>
            <consortium name="International rice genome sequencing project (IRGSP)"/>
            <person name="Matsumoto T."/>
            <person name="Wu J."/>
            <person name="Kanamori H."/>
            <person name="Katayose Y."/>
            <person name="Fujisawa M."/>
            <person name="Namiki N."/>
            <person name="Mizuno H."/>
            <person name="Yamamoto K."/>
            <person name="Antonio B.A."/>
            <person name="Baba T."/>
            <person name="Sakata K."/>
            <person name="Nagamura Y."/>
            <person name="Aoki H."/>
            <person name="Arikawa K."/>
            <person name="Arita K."/>
            <person name="Bito T."/>
            <person name="Chiden Y."/>
            <person name="Fujitsuka N."/>
            <person name="Fukunaka R."/>
            <person name="Hamada M."/>
            <person name="Harada C."/>
            <person name="Hayashi A."/>
            <person name="Hijishita S."/>
            <person name="Honda M."/>
            <person name="Hosokawa S."/>
            <person name="Ichikawa Y."/>
            <person name="Idonuma A."/>
            <person name="Iijima M."/>
            <person name="Ikeda M."/>
            <person name="Ikeno M."/>
            <person name="Ito K."/>
            <person name="Ito S."/>
            <person name="Ito T."/>
            <person name="Ito Y."/>
            <person name="Ito Y."/>
            <person name="Iwabuchi A."/>
            <person name="Kamiya K."/>
            <person name="Karasawa W."/>
            <person name="Kurita K."/>
            <person name="Katagiri S."/>
            <person name="Kikuta A."/>
            <person name="Kobayashi H."/>
            <person name="Kobayashi N."/>
            <person name="Machita K."/>
            <person name="Maehara T."/>
            <person name="Masukawa M."/>
            <person name="Mizubayashi T."/>
            <person name="Mukai Y."/>
            <person name="Nagasaki H."/>
            <person name="Nagata Y."/>
            <person name="Naito S."/>
            <person name="Nakashima M."/>
            <person name="Nakama Y."/>
            <person name="Nakamichi Y."/>
            <person name="Nakamura M."/>
            <person name="Meguro A."/>
            <person name="Negishi M."/>
            <person name="Ohta I."/>
            <person name="Ohta T."/>
            <person name="Okamoto M."/>
            <person name="Ono N."/>
            <person name="Saji S."/>
            <person name="Sakaguchi M."/>
            <person name="Sakai K."/>
            <person name="Shibata M."/>
            <person name="Shimokawa T."/>
            <person name="Song J."/>
            <person name="Takazaki Y."/>
            <person name="Terasawa K."/>
            <person name="Tsugane M."/>
            <person name="Tsuji K."/>
            <person name="Ueda S."/>
            <person name="Waki K."/>
            <person name="Yamagata H."/>
            <person name="Yamamoto M."/>
            <person name="Yamamoto S."/>
            <person name="Yamane H."/>
            <person name="Yoshiki S."/>
            <person name="Yoshihara R."/>
            <person name="Yukawa K."/>
            <person name="Zhong H."/>
            <person name="Yano M."/>
            <person name="Yuan Q."/>
            <person name="Ouyang S."/>
            <person name="Liu J."/>
            <person name="Jones K.M."/>
            <person name="Gansberger K."/>
            <person name="Moffat K."/>
            <person name="Hill J."/>
            <person name="Bera J."/>
            <person name="Fadrosh D."/>
            <person name="Jin S."/>
            <person name="Johri S."/>
            <person name="Kim M."/>
            <person name="Overton L."/>
            <person name="Reardon M."/>
            <person name="Tsitrin T."/>
            <person name="Vuong H."/>
            <person name="Weaver B."/>
            <person name="Ciecko A."/>
            <person name="Tallon L."/>
            <person name="Jackson J."/>
            <person name="Pai G."/>
            <person name="Aken S.V."/>
            <person name="Utterback T."/>
            <person name="Reidmuller S."/>
            <person name="Feldblyum T."/>
            <person name="Hsiao J."/>
            <person name="Zismann V."/>
            <person name="Iobst S."/>
            <person name="de Vazeille A.R."/>
            <person name="Buell C.R."/>
            <person name="Ying K."/>
            <person name="Li Y."/>
            <person name="Lu T."/>
            <person name="Huang Y."/>
            <person name="Zhao Q."/>
            <person name="Feng Q."/>
            <person name="Zhang L."/>
            <person name="Zhu J."/>
            <person name="Weng Q."/>
            <person name="Mu J."/>
            <person name="Lu Y."/>
            <person name="Fan D."/>
            <person name="Liu Y."/>
            <person name="Guan J."/>
            <person name="Zhang Y."/>
            <person name="Yu S."/>
            <person name="Liu X."/>
            <person name="Zhang Y."/>
            <person name="Hong G."/>
            <person name="Han B."/>
            <person name="Choisne N."/>
            <person name="Demange N."/>
            <person name="Orjeda G."/>
            <person name="Samain S."/>
            <person name="Cattolico L."/>
            <person name="Pelletier E."/>
            <person name="Couloux A."/>
            <person name="Segurens B."/>
            <person name="Wincker P."/>
            <person name="D'Hont A."/>
            <person name="Scarpelli C."/>
            <person name="Weissenbach J."/>
            <person name="Salanoubat M."/>
            <person name="Quetier F."/>
            <person name="Yu Y."/>
            <person name="Kim H.R."/>
            <person name="Rambo T."/>
            <person name="Currie J."/>
            <person name="Collura K."/>
            <person name="Luo M."/>
            <person name="Yang T."/>
            <person name="Ammiraju J.S.S."/>
            <person name="Engler F."/>
            <person name="Soderlund C."/>
            <person name="Wing R.A."/>
            <person name="Palmer L.E."/>
            <person name="de la Bastide M."/>
            <person name="Spiegel L."/>
            <person name="Nascimento L."/>
            <person name="Zutavern T."/>
            <person name="O'Shaughnessy A."/>
            <person name="Dike S."/>
            <person name="Dedhia N."/>
            <person name="Preston R."/>
            <person name="Balija V."/>
            <person name="McCombie W.R."/>
            <person name="Chow T."/>
            <person name="Chen H."/>
            <person name="Chung M."/>
            <person name="Chen C."/>
            <person name="Shaw J."/>
            <person name="Wu H."/>
            <person name="Hsiao K."/>
            <person name="Chao Y."/>
            <person name="Chu M."/>
            <person name="Cheng C."/>
            <person name="Hour A."/>
            <person name="Lee P."/>
            <person name="Lin S."/>
            <person name="Lin Y."/>
            <person name="Liou J."/>
            <person name="Liu S."/>
            <person name="Hsing Y."/>
            <person name="Raghuvanshi S."/>
            <person name="Mohanty A."/>
            <person name="Bharti A.K."/>
            <person name="Gaur A."/>
            <person name="Gupta V."/>
            <person name="Kumar D."/>
            <person name="Ravi V."/>
            <person name="Vij S."/>
            <person name="Kapur A."/>
            <person name="Khurana P."/>
            <person name="Khurana P."/>
            <person name="Khurana J.P."/>
            <person name="Tyagi A.K."/>
            <person name="Gaikwad K."/>
            <person name="Singh A."/>
            <person name="Dalal V."/>
            <person name="Srivastava S."/>
            <person name="Dixit A."/>
            <person name="Pal A.K."/>
            <person name="Ghazi I.A."/>
            <person name="Yadav M."/>
            <person name="Pandit A."/>
            <person name="Bhargava A."/>
            <person name="Sureshbabu K."/>
            <person name="Batra K."/>
            <person name="Sharma T.R."/>
            <person name="Mohapatra T."/>
            <person name="Singh N.K."/>
            <person name="Messing J."/>
            <person name="Nelson A.B."/>
            <person name="Fuks G."/>
            <person name="Kavchok S."/>
            <person name="Keizer G."/>
            <person name="Linton E."/>
            <person name="Llaca V."/>
            <person name="Song R."/>
            <person name="Tanyolac B."/>
            <person name="Young S."/>
            <person name="Ho-Il K."/>
            <person name="Hahn J.H."/>
            <person name="Sangsakoo G."/>
            <person name="Vanavichit A."/>
            <person name="de Mattos Luiz.A.T."/>
            <person name="Zimmer P.D."/>
            <person name="Malone G."/>
            <person name="Dellagostin O."/>
            <person name="de Oliveira A.C."/>
            <person name="Bevan M."/>
            <person name="Bancroft I."/>
            <person name="Minx P."/>
            <person name="Cordum H."/>
            <person name="Wilson R."/>
            <person name="Cheng Z."/>
            <person name="Jin W."/>
            <person name="Jiang J."/>
            <person name="Leong S.A."/>
            <person name="Iwama H."/>
            <person name="Gojobori T."/>
            <person name="Itoh T."/>
            <person name="Niimura Y."/>
            <person name="Fujii Y."/>
            <person name="Habara T."/>
            <person name="Sakai H."/>
            <person name="Sato Y."/>
            <person name="Wilson G."/>
            <person name="Kumar K."/>
            <person name="McCouch S."/>
            <person name="Juretic N."/>
            <person name="Hoen D."/>
            <person name="Wright S."/>
            <person name="Bruskiewich R."/>
            <person name="Bureau T."/>
            <person name="Miyao A."/>
            <person name="Hirochika H."/>
            <person name="Nishikawa T."/>
            <person name="Kadowaki K."/>
            <person name="Sugiura M."/>
            <person name="Burr B."/>
            <person name="Sasaki T."/>
        </authorList>
    </citation>
    <scope>NUCLEOTIDE SEQUENCE [LARGE SCALE GENOMIC DNA]</scope>
    <source>
        <strain evidence="4">cv. Nipponbare</strain>
    </source>
</reference>
<dbReference type="Proteomes" id="UP000817658">
    <property type="component" value="Chromosome 1"/>
</dbReference>
<dbReference type="AlphaFoldDB" id="Q5N9G4"/>
<evidence type="ECO:0000313" key="4">
    <source>
        <dbReference type="Proteomes" id="UP000000763"/>
    </source>
</evidence>
<sequence>MLAKAKPKGKAKEMGKCKEGKSSARGKEGSFVWPLCRDQSTSDGHHAAIKKKV</sequence>
<feature type="compositionally biased region" description="Basic and acidic residues" evidence="1">
    <location>
        <begin position="10"/>
        <end position="28"/>
    </location>
</feature>
<dbReference type="Proteomes" id="UP000000763">
    <property type="component" value="Chromosome 1"/>
</dbReference>
<dbReference type="EMBL" id="AP003227">
    <property type="protein sequence ID" value="BAD81657.1"/>
    <property type="molecule type" value="Genomic_DNA"/>
</dbReference>
<accession>Q5N9G4</accession>
<reference evidence="3" key="1">
    <citation type="journal article" date="2002" name="Nature">
        <title>The genome sequence and structure of rice chromosome 1.</title>
        <authorList>
            <person name="Sasaki T."/>
            <person name="Matsumoto T."/>
            <person name="Yamamoto K."/>
            <person name="Sakata K."/>
            <person name="Baba T."/>
            <person name="Katayose Y."/>
            <person name="Wu J."/>
            <person name="Niimura Y."/>
            <person name="Cheng Z."/>
            <person name="Nagamura Y."/>
            <person name="Antonio B.A."/>
            <person name="Kanamori H."/>
            <person name="Hosokawa S."/>
            <person name="Masukawa M."/>
            <person name="Arikawa K."/>
            <person name="Chiden Y."/>
            <person name="Hayashi M."/>
            <person name="Okamoto M."/>
            <person name="Ando T."/>
            <person name="Aoki H."/>
            <person name="Arita K."/>
            <person name="Hamada M."/>
            <person name="Harada C."/>
            <person name="Hijishita S."/>
            <person name="Honda M."/>
            <person name="Ichikawa Y."/>
            <person name="Idonuma A."/>
            <person name="Iijima M."/>
            <person name="Ikeda M."/>
            <person name="Ikeno M."/>
            <person name="Itoh S."/>
            <person name="Itoh T."/>
            <person name="Itoh Y."/>
            <person name="Itoh Y."/>
            <person name="Iwabuchi A."/>
            <person name="Kamiya K."/>
            <person name="Karasawa W."/>
            <person name="Katagiri S."/>
            <person name="Kikuta A."/>
            <person name="Kobayashi N."/>
            <person name="Kono I."/>
            <person name="Machita K."/>
            <person name="Maehara T."/>
            <person name="Mizuno H."/>
            <person name="Mizubayashi T."/>
            <person name="Mukai Y."/>
            <person name="Nagasaki H."/>
            <person name="Nakashima M."/>
            <person name="Nakama Y."/>
            <person name="Nakamichi Y."/>
            <person name="Nakamura M."/>
            <person name="Namiki N."/>
            <person name="Negishi M."/>
            <person name="Ohta I."/>
            <person name="Ono N."/>
            <person name="Saji S."/>
            <person name="Sakai K."/>
            <person name="Shibata M."/>
            <person name="Shimokawa T."/>
            <person name="Shomura A."/>
            <person name="Song J."/>
            <person name="Takazaki Y."/>
            <person name="Terasawa K."/>
            <person name="Tsuji K."/>
            <person name="Waki K."/>
            <person name="Yamagata H."/>
            <person name="Yamane H."/>
            <person name="Yoshiki S."/>
            <person name="Yoshihara R."/>
            <person name="Yukawa K."/>
            <person name="Zhong H."/>
            <person name="Iwama H."/>
            <person name="Endo T."/>
            <person name="Ito H."/>
            <person name="Hahn J.H."/>
            <person name="Kim H.I."/>
            <person name="Eun M.Y."/>
            <person name="Yano M."/>
            <person name="Jiang J."/>
            <person name="Gojobori T."/>
        </authorList>
    </citation>
    <scope>NUCLEOTIDE SEQUENCE</scope>
</reference>
<feature type="region of interest" description="Disordered" evidence="1">
    <location>
        <begin position="1"/>
        <end position="53"/>
    </location>
</feature>
<name>Q5N9G4_ORYSJ</name>
<proteinExistence type="predicted"/>
<organism evidence="3">
    <name type="scientific">Oryza sativa subsp. japonica</name>
    <name type="common">Rice</name>
    <dbReference type="NCBI Taxonomy" id="39947"/>
    <lineage>
        <taxon>Eukaryota</taxon>
        <taxon>Viridiplantae</taxon>
        <taxon>Streptophyta</taxon>
        <taxon>Embryophyta</taxon>
        <taxon>Tracheophyta</taxon>
        <taxon>Spermatophyta</taxon>
        <taxon>Magnoliopsida</taxon>
        <taxon>Liliopsida</taxon>
        <taxon>Poales</taxon>
        <taxon>Poaceae</taxon>
        <taxon>BOP clade</taxon>
        <taxon>Oryzoideae</taxon>
        <taxon>Oryzeae</taxon>
        <taxon>Oryzinae</taxon>
        <taxon>Oryza</taxon>
        <taxon>Oryza sativa</taxon>
    </lineage>
</organism>